<dbReference type="GO" id="GO:0046872">
    <property type="term" value="F:metal ion binding"/>
    <property type="evidence" value="ECO:0007669"/>
    <property type="project" value="UniProtKB-KW"/>
</dbReference>
<sequence>MILAVVLVLFCINIYCALQLLSRRDQTFSSPSDIIKRALKASKVSETKVKNEDYELGPRCEFFDKAADDVYKRMKTPECKRQLEDHLCEMDQEGWPVRSVANTCPIYDPEIQFQHRGCFRDSSKKRTLTFFKYDLKKSNSIEKCAQFCFRIGARLAGVEYGSECFCGNDIDIIDLKPDANSSICEEYRCPGNEKQFCGGFNAISLYSTGVTVFNKKYPSYIAPETSKKDVKILFLLQLNGRNVRQIKRLLKAIYNPKHLYLVHVDARQKLMHYEVMKIQELLESSGQNNFKVVQERFITIWGGTSLLDMFLDVVQKTLNGQIEGFDDWDFIFNLSESDYPVLSISELEAMLAEHRNKSFMAAHGYNTGSFLKKQGYNYHFFECEERMWRVGPRLNYPANLRVDGGSDWVVINRELAKFAISDEQICVDLRKLFKTILLPLEGFFHTVALNTHFCDKVMYKNLRLTNWKRDQGCRCEGLRHVVDWCGCSPIAIQTEDDKLNVDRLTNNTNYFARKFDWMVDPVTIADAEKNVYRFEKEKLNEEDDVHNGWVSLYDKRYDEPKNKNLLIQLAKALYDKSISTCAFTDLLEINMFLSYKESEIYSIFKVKDDCDQTHEMKVDRLGKRKWLDEEKIVSGYKLLVVEVGSSLDLKEEIFRDDLALISQDSLVTFQWQWQKLKDQKEAANKKKKTSPKVMIEVWSPDKTVFMFKMIEPYNSINYKQHVKIDLSVRNPSAGIHTFIMKHPDTKEELLQYQFTIFPRENGIGLKGKGAGLKENPAGLKDDDLVMKENDVVSKDIDVVYGKNGAELKRATTISDLFRQMVDFNYNVTDKSITMMADRRLLRTTLQALSQLCISLRHRNDPAIVTEIRRLVSTITPEVLEIRLPHPTPDRYELYGNMYGADIYEDPTMSCVVFGMKNEGLKIPLHDHQQSFGFIRVLRGSLRIRSFSFVQDETKKERNMITAKFEGEQEVSVSTAENPETVVFLDPIRGNIHEVTALEAGTAFCDVLTPGYVYPIDCVYYEETEPTSTVGTVTRLKAIQPPRDYITEPLWYRTIRSLTNVL</sequence>
<proteinExistence type="inferred from homology"/>
<evidence type="ECO:0000256" key="15">
    <source>
        <dbReference type="ARBA" id="ARBA00023004"/>
    </source>
</evidence>
<comment type="pathway">
    <text evidence="4">Glycan metabolism; heparan sulfate biosynthesis.</text>
</comment>
<keyword evidence="9" id="KW-0812">Transmembrane</keyword>
<evidence type="ECO:0000256" key="10">
    <source>
        <dbReference type="ARBA" id="ARBA00022723"/>
    </source>
</evidence>
<keyword evidence="10" id="KW-0479">Metal-binding</keyword>
<comment type="subcellular location">
    <subcellularLocation>
        <location evidence="2">Endoplasmic reticulum membrane</location>
        <topology evidence="2">Single-pass type II membrane protein</topology>
    </subcellularLocation>
    <subcellularLocation>
        <location evidence="1">Golgi apparatus membrane</location>
        <topology evidence="1">Single-pass type II membrane protein</topology>
    </subcellularLocation>
</comment>
<evidence type="ECO:0000313" key="25">
    <source>
        <dbReference type="Proteomes" id="UP000614601"/>
    </source>
</evidence>
<dbReference type="EMBL" id="CAJFDH010000005">
    <property type="protein sequence ID" value="CAD5222825.1"/>
    <property type="molecule type" value="Genomic_DNA"/>
</dbReference>
<evidence type="ECO:0000256" key="11">
    <source>
        <dbReference type="ARBA" id="ARBA00022824"/>
    </source>
</evidence>
<evidence type="ECO:0000256" key="12">
    <source>
        <dbReference type="ARBA" id="ARBA00022968"/>
    </source>
</evidence>
<evidence type="ECO:0000256" key="3">
    <source>
        <dbReference type="ARBA" id="ARBA00004840"/>
    </source>
</evidence>
<dbReference type="PANTHER" id="PTHR46025">
    <property type="entry name" value="XYLOSYLTRANSFERASE OXT"/>
    <property type="match status" value="1"/>
</dbReference>
<dbReference type="Proteomes" id="UP000614601">
    <property type="component" value="Unassembled WGS sequence"/>
</dbReference>
<dbReference type="InterPro" id="IPR012864">
    <property type="entry name" value="PCO/ADO"/>
</dbReference>
<evidence type="ECO:0000256" key="8">
    <source>
        <dbReference type="ARBA" id="ARBA00022679"/>
    </source>
</evidence>
<dbReference type="SMART" id="SM00321">
    <property type="entry name" value="WSC"/>
    <property type="match status" value="1"/>
</dbReference>
<keyword evidence="16" id="KW-0333">Golgi apparatus</keyword>
<dbReference type="GO" id="GO:0015012">
    <property type="term" value="P:heparan sulfate proteoglycan biosynthetic process"/>
    <property type="evidence" value="ECO:0007669"/>
    <property type="project" value="UniProtKB-UniPathway"/>
</dbReference>
<evidence type="ECO:0000256" key="6">
    <source>
        <dbReference type="ARBA" id="ARBA00011972"/>
    </source>
</evidence>
<dbReference type="GO" id="GO:0016702">
    <property type="term" value="F:oxidoreductase activity, acting on single donors with incorporation of molecular oxygen, incorporation of two atoms of oxygen"/>
    <property type="evidence" value="ECO:0007669"/>
    <property type="project" value="InterPro"/>
</dbReference>
<comment type="similarity">
    <text evidence="5">Belongs to the glycosyltransferase 14 family. XylT subfamily.</text>
</comment>
<comment type="pathway">
    <text evidence="3">Glycan metabolism; chondroitin sulfate biosynthesis.</text>
</comment>
<gene>
    <name evidence="24" type="ORF">BOKJ2_LOCUS9837</name>
</gene>
<dbReference type="UniPathway" id="UPA00755"/>
<keyword evidence="14" id="KW-0560">Oxidoreductase</keyword>
<accession>A0A811L3Z0</accession>
<evidence type="ECO:0000256" key="13">
    <source>
        <dbReference type="ARBA" id="ARBA00022989"/>
    </source>
</evidence>
<evidence type="ECO:0000256" key="21">
    <source>
        <dbReference type="ARBA" id="ARBA00047847"/>
    </source>
</evidence>
<comment type="catalytic activity">
    <reaction evidence="21">
        <text>UDP-alpha-D-xylose + L-seryl-[protein] = 3-O-(beta-D-xylosyl)-L-seryl-[protein] + UDP + H(+)</text>
        <dbReference type="Rhea" id="RHEA:50192"/>
        <dbReference type="Rhea" id="RHEA-COMP:9863"/>
        <dbReference type="Rhea" id="RHEA-COMP:12567"/>
        <dbReference type="ChEBI" id="CHEBI:15378"/>
        <dbReference type="ChEBI" id="CHEBI:29999"/>
        <dbReference type="ChEBI" id="CHEBI:57632"/>
        <dbReference type="ChEBI" id="CHEBI:58223"/>
        <dbReference type="ChEBI" id="CHEBI:132085"/>
        <dbReference type="EC" id="2.4.2.26"/>
    </reaction>
</comment>
<evidence type="ECO:0000256" key="7">
    <source>
        <dbReference type="ARBA" id="ARBA00022676"/>
    </source>
</evidence>
<evidence type="ECO:0000256" key="22">
    <source>
        <dbReference type="SAM" id="SignalP"/>
    </source>
</evidence>
<dbReference type="EC" id="2.4.2.26" evidence="6"/>
<dbReference type="Proteomes" id="UP000783686">
    <property type="component" value="Unassembled WGS sequence"/>
</dbReference>
<comment type="caution">
    <text evidence="24">The sequence shown here is derived from an EMBL/GenBank/DDBJ whole genome shotgun (WGS) entry which is preliminary data.</text>
</comment>
<dbReference type="GO" id="GO:0000139">
    <property type="term" value="C:Golgi membrane"/>
    <property type="evidence" value="ECO:0007669"/>
    <property type="project" value="UniProtKB-SubCell"/>
</dbReference>
<keyword evidence="13" id="KW-1133">Transmembrane helix</keyword>
<keyword evidence="22" id="KW-0732">Signal</keyword>
<dbReference type="GO" id="GO:0050650">
    <property type="term" value="P:chondroitin sulfate proteoglycan biosynthetic process"/>
    <property type="evidence" value="ECO:0007669"/>
    <property type="project" value="TreeGrafter"/>
</dbReference>
<dbReference type="InterPro" id="IPR011051">
    <property type="entry name" value="RmlC_Cupin_sf"/>
</dbReference>
<dbReference type="UniPathway" id="UPA00756"/>
<dbReference type="CDD" id="cd20289">
    <property type="entry name" value="cupin_ADO"/>
    <property type="match status" value="1"/>
</dbReference>
<dbReference type="Gene3D" id="2.60.120.10">
    <property type="entry name" value="Jelly Rolls"/>
    <property type="match status" value="1"/>
</dbReference>
<evidence type="ECO:0000256" key="1">
    <source>
        <dbReference type="ARBA" id="ARBA00004323"/>
    </source>
</evidence>
<evidence type="ECO:0000256" key="9">
    <source>
        <dbReference type="ARBA" id="ARBA00022692"/>
    </source>
</evidence>
<dbReference type="AlphaFoldDB" id="A0A811L3Z0"/>
<evidence type="ECO:0000256" key="19">
    <source>
        <dbReference type="ARBA" id="ARBA00023180"/>
    </source>
</evidence>
<keyword evidence="12" id="KW-0735">Signal-anchor</keyword>
<dbReference type="SUPFAM" id="SSF51182">
    <property type="entry name" value="RmlC-like cupins"/>
    <property type="match status" value="1"/>
</dbReference>
<feature type="signal peptide" evidence="22">
    <location>
        <begin position="1"/>
        <end position="17"/>
    </location>
</feature>
<keyword evidence="19" id="KW-0325">Glycoprotein</keyword>
<dbReference type="EMBL" id="CAJFCW020000005">
    <property type="protein sequence ID" value="CAG9116868.1"/>
    <property type="molecule type" value="Genomic_DNA"/>
</dbReference>
<dbReference type="GO" id="GO:0005789">
    <property type="term" value="C:endoplasmic reticulum membrane"/>
    <property type="evidence" value="ECO:0007669"/>
    <property type="project" value="UniProtKB-SubCell"/>
</dbReference>
<dbReference type="Pfam" id="PF07847">
    <property type="entry name" value="PCO_ADO"/>
    <property type="match status" value="1"/>
</dbReference>
<keyword evidence="7" id="KW-0328">Glycosyltransferase</keyword>
<feature type="chain" id="PRO_5035681760" description="protein xylosyltransferase" evidence="22">
    <location>
        <begin position="18"/>
        <end position="1061"/>
    </location>
</feature>
<evidence type="ECO:0000256" key="4">
    <source>
        <dbReference type="ARBA" id="ARBA00005093"/>
    </source>
</evidence>
<evidence type="ECO:0000256" key="20">
    <source>
        <dbReference type="ARBA" id="ARBA00042865"/>
    </source>
</evidence>
<dbReference type="InterPro" id="IPR002889">
    <property type="entry name" value="WSC_carb-bd"/>
</dbReference>
<keyword evidence="18" id="KW-1015">Disulfide bond</keyword>
<dbReference type="InterPro" id="IPR003406">
    <property type="entry name" value="Glyco_trans_14"/>
</dbReference>
<organism evidence="24 25">
    <name type="scientific">Bursaphelenchus okinawaensis</name>
    <dbReference type="NCBI Taxonomy" id="465554"/>
    <lineage>
        <taxon>Eukaryota</taxon>
        <taxon>Metazoa</taxon>
        <taxon>Ecdysozoa</taxon>
        <taxon>Nematoda</taxon>
        <taxon>Chromadorea</taxon>
        <taxon>Rhabditida</taxon>
        <taxon>Tylenchina</taxon>
        <taxon>Tylenchomorpha</taxon>
        <taxon>Aphelenchoidea</taxon>
        <taxon>Aphelenchoididae</taxon>
        <taxon>Bursaphelenchus</taxon>
    </lineage>
</organism>
<evidence type="ECO:0000256" key="17">
    <source>
        <dbReference type="ARBA" id="ARBA00023136"/>
    </source>
</evidence>
<evidence type="ECO:0000256" key="16">
    <source>
        <dbReference type="ARBA" id="ARBA00023034"/>
    </source>
</evidence>
<feature type="domain" description="WSC" evidence="23">
    <location>
        <begin position="112"/>
        <end position="209"/>
    </location>
</feature>
<keyword evidence="17" id="KW-0472">Membrane</keyword>
<keyword evidence="25" id="KW-1185">Reference proteome</keyword>
<dbReference type="PROSITE" id="PS51212">
    <property type="entry name" value="WSC"/>
    <property type="match status" value="1"/>
</dbReference>
<evidence type="ECO:0000256" key="2">
    <source>
        <dbReference type="ARBA" id="ARBA00004648"/>
    </source>
</evidence>
<dbReference type="OrthoDB" id="2019572at2759"/>
<dbReference type="GO" id="GO:0030158">
    <property type="term" value="F:protein xylosyltransferase activity"/>
    <property type="evidence" value="ECO:0007669"/>
    <property type="project" value="UniProtKB-EC"/>
</dbReference>
<dbReference type="Pfam" id="PF01822">
    <property type="entry name" value="WSC"/>
    <property type="match status" value="1"/>
</dbReference>
<evidence type="ECO:0000259" key="23">
    <source>
        <dbReference type="PROSITE" id="PS51212"/>
    </source>
</evidence>
<dbReference type="InterPro" id="IPR043538">
    <property type="entry name" value="XYLT"/>
</dbReference>
<dbReference type="Pfam" id="PF02485">
    <property type="entry name" value="Branch"/>
    <property type="match status" value="1"/>
</dbReference>
<evidence type="ECO:0000256" key="18">
    <source>
        <dbReference type="ARBA" id="ARBA00023157"/>
    </source>
</evidence>
<name>A0A811L3Z0_9BILA</name>
<evidence type="ECO:0000256" key="14">
    <source>
        <dbReference type="ARBA" id="ARBA00023002"/>
    </source>
</evidence>
<dbReference type="InterPro" id="IPR014710">
    <property type="entry name" value="RmlC-like_jellyroll"/>
</dbReference>
<keyword evidence="8" id="KW-0808">Transferase</keyword>
<evidence type="ECO:0000313" key="24">
    <source>
        <dbReference type="EMBL" id="CAD5222825.1"/>
    </source>
</evidence>
<dbReference type="PANTHER" id="PTHR46025:SF3">
    <property type="entry name" value="XYLOSYLTRANSFERASE OXT"/>
    <property type="match status" value="1"/>
</dbReference>
<keyword evidence="11" id="KW-0256">Endoplasmic reticulum</keyword>
<protein>
    <recommendedName>
        <fullName evidence="6">protein xylosyltransferase</fullName>
        <ecNumber evidence="6">2.4.2.26</ecNumber>
    </recommendedName>
    <alternativeName>
        <fullName evidence="20">Peptide O-xylosyltransferase</fullName>
    </alternativeName>
</protein>
<keyword evidence="15" id="KW-0408">Iron</keyword>
<reference evidence="24" key="1">
    <citation type="submission" date="2020-09" db="EMBL/GenBank/DDBJ databases">
        <authorList>
            <person name="Kikuchi T."/>
        </authorList>
    </citation>
    <scope>NUCLEOTIDE SEQUENCE</scope>
    <source>
        <strain evidence="24">SH1</strain>
    </source>
</reference>
<evidence type="ECO:0000256" key="5">
    <source>
        <dbReference type="ARBA" id="ARBA00010195"/>
    </source>
</evidence>